<evidence type="ECO:0000313" key="2">
    <source>
        <dbReference type="EMBL" id="BBM45496.1"/>
    </source>
</evidence>
<feature type="chain" id="PRO_5022197758" evidence="1">
    <location>
        <begin position="19"/>
        <end position="138"/>
    </location>
</feature>
<keyword evidence="3" id="KW-1185">Reference proteome</keyword>
<dbReference type="EMBL" id="AP019831">
    <property type="protein sequence ID" value="BBM45496.1"/>
    <property type="molecule type" value="Genomic_DNA"/>
</dbReference>
<sequence length="138" mass="15929">MKKMILLLGVMLSCVAFAGYEQDVLKKMTPIERKLRAEADSEPLGIAVDILDKLDKSWKAEMNKIYNLYSKKVSESERKKLALEQKNVEKKVVNLDKERIESKGFGNGAIIEFLNDTTEIYKNRTLELAKRYDKLNKK</sequence>
<gene>
    <name evidence="2" type="ORF">JMUB3870_1615</name>
</gene>
<reference evidence="2 3" key="1">
    <citation type="submission" date="2019-07" db="EMBL/GenBank/DDBJ databases">
        <title>Complete Genome Sequence of Leptotrichia trevisanii Strain JMUB3870.</title>
        <authorList>
            <person name="Watanabe S."/>
            <person name="Cui L."/>
        </authorList>
    </citation>
    <scope>NUCLEOTIDE SEQUENCE [LARGE SCALE GENOMIC DNA]</scope>
    <source>
        <strain evidence="2 3">JMUB3870</strain>
    </source>
</reference>
<protein>
    <submittedName>
        <fullName evidence="2">Uncharacterized protein</fullName>
    </submittedName>
</protein>
<name>A0A510K1L9_9FUSO</name>
<evidence type="ECO:0000313" key="3">
    <source>
        <dbReference type="Proteomes" id="UP000422644"/>
    </source>
</evidence>
<feature type="signal peptide" evidence="1">
    <location>
        <begin position="1"/>
        <end position="18"/>
    </location>
</feature>
<dbReference type="AlphaFoldDB" id="A0A510K1L9"/>
<dbReference type="Proteomes" id="UP000422644">
    <property type="component" value="Chromosome"/>
</dbReference>
<dbReference type="RefSeq" id="WP_026749319.1">
    <property type="nucleotide sequence ID" value="NZ_AP019831.1"/>
</dbReference>
<evidence type="ECO:0000256" key="1">
    <source>
        <dbReference type="SAM" id="SignalP"/>
    </source>
</evidence>
<accession>A0A510K1L9</accession>
<proteinExistence type="predicted"/>
<organism evidence="2 3">
    <name type="scientific">Leptotrichia trevisanii</name>
    <dbReference type="NCBI Taxonomy" id="109328"/>
    <lineage>
        <taxon>Bacteria</taxon>
        <taxon>Fusobacteriati</taxon>
        <taxon>Fusobacteriota</taxon>
        <taxon>Fusobacteriia</taxon>
        <taxon>Fusobacteriales</taxon>
        <taxon>Leptotrichiaceae</taxon>
        <taxon>Leptotrichia</taxon>
    </lineage>
</organism>
<keyword evidence="1" id="KW-0732">Signal</keyword>